<evidence type="ECO:0000313" key="3">
    <source>
        <dbReference type="EMBL" id="RDL39316.1"/>
    </source>
</evidence>
<evidence type="ECO:0000313" key="4">
    <source>
        <dbReference type="Proteomes" id="UP000254866"/>
    </source>
</evidence>
<evidence type="ECO:0000256" key="1">
    <source>
        <dbReference type="SAM" id="Coils"/>
    </source>
</evidence>
<dbReference type="OrthoDB" id="4188028at2759"/>
<evidence type="ECO:0000256" key="2">
    <source>
        <dbReference type="SAM" id="MobiDB-lite"/>
    </source>
</evidence>
<keyword evidence="4" id="KW-1185">Reference proteome</keyword>
<feature type="region of interest" description="Disordered" evidence="2">
    <location>
        <begin position="430"/>
        <end position="482"/>
    </location>
</feature>
<dbReference type="STRING" id="2656787.A0A370TUW6"/>
<name>A0A370TUW6_9HELO</name>
<dbReference type="GeneID" id="43596505"/>
<feature type="region of interest" description="Disordered" evidence="2">
    <location>
        <begin position="689"/>
        <end position="720"/>
    </location>
</feature>
<dbReference type="Proteomes" id="UP000254866">
    <property type="component" value="Unassembled WGS sequence"/>
</dbReference>
<feature type="compositionally biased region" description="Basic residues" evidence="2">
    <location>
        <begin position="175"/>
        <end position="184"/>
    </location>
</feature>
<organism evidence="3 4">
    <name type="scientific">Venustampulla echinocandica</name>
    <dbReference type="NCBI Taxonomy" id="2656787"/>
    <lineage>
        <taxon>Eukaryota</taxon>
        <taxon>Fungi</taxon>
        <taxon>Dikarya</taxon>
        <taxon>Ascomycota</taxon>
        <taxon>Pezizomycotina</taxon>
        <taxon>Leotiomycetes</taxon>
        <taxon>Helotiales</taxon>
        <taxon>Pleuroascaceae</taxon>
        <taxon>Venustampulla</taxon>
    </lineage>
</organism>
<accession>A0A370TUW6</accession>
<feature type="region of interest" description="Disordered" evidence="2">
    <location>
        <begin position="657"/>
        <end position="676"/>
    </location>
</feature>
<sequence length="848" mass="94458">MPAVRRTRHGTSGSGQPEGLETNSSMYGTRSKRKASDMNGSDASLSEQKPSTNSSQSATSEADSNAPPAKKSRASSDTPPRQTPEPEEESANGNSQEIPGVVIDPPDSPSPASLEDAPQNHVASAPPARGGFGRARGRGRGRGRWGWNRGGRGGSGLGARGTPVAEIPPSINKSLRGRGGHRVKKSDNARIQALYHRRAALKHQYKQVAQIQKVALLALAEKSLDAAKSDPTYYKTLPEFEETTRALAEIYEKRADQLFQEFQTRKAYLYSRLEKDEEYEQRRFDNAIEEVEEINEAKIKQKVIHVYRQWSTHGSLKSTPLYRDPEDKVVKRIGPPPTMVHSIATPYSFMLAENNNPVVLEQHPRDHWESMTPEQKVDWERRLDKAGGDGKRIKNSKGSALYQPQDAVVDDAFDTPNALGDAVSAMATPAVEASGDDTESEESENAEEQPTDQHGVKVPKKPTPRNGEPPQNRIVCDPPVDFDQDEIGIRKHYVRKNNRNEHQYLGMDPDPNPKKVYYDQVARAYNSARNKKEDLDQEITRAFKLHPTYGLPLPASENPDHDKCVDPPFNPPTDWSKPLEPTHPLVFIEEIPELGRRRDEDKKIFLTSRSEWIIRTNEEWDELCPKFRMTAALEQMDALDGPPRPTTPEKVKELLRRRERERAKAEAKQRRKEKAKEVIDPQLLLAINEAESNRTTEARRARKPSPAVPAAPQRSYGYDPVRDTGYQTPYQPTASVASRPEKLDALADAAIAGELRGSMPPPPAFRMHWGPPAPYHRAPPNPTTTFLPYPGPPAAPVSGGQYTSPRVAPAQGVPGPYRELRPAPPQNRTNLPAQPPASATRPWYPGYP</sequence>
<proteinExistence type="predicted"/>
<feature type="region of interest" description="Disordered" evidence="2">
    <location>
        <begin position="776"/>
        <end position="848"/>
    </location>
</feature>
<keyword evidence="1" id="KW-0175">Coiled coil</keyword>
<dbReference type="EMBL" id="NPIC01000002">
    <property type="protein sequence ID" value="RDL39316.1"/>
    <property type="molecule type" value="Genomic_DNA"/>
</dbReference>
<dbReference type="RefSeq" id="XP_031871972.1">
    <property type="nucleotide sequence ID" value="XM_032012279.1"/>
</dbReference>
<feature type="compositionally biased region" description="Polar residues" evidence="2">
    <location>
        <begin position="10"/>
        <end position="28"/>
    </location>
</feature>
<feature type="compositionally biased region" description="Polar residues" evidence="2">
    <location>
        <begin position="38"/>
        <end position="63"/>
    </location>
</feature>
<feature type="compositionally biased region" description="Gly residues" evidence="2">
    <location>
        <begin position="148"/>
        <end position="159"/>
    </location>
</feature>
<reference evidence="3 4" key="1">
    <citation type="journal article" date="2018" name="IMA Fungus">
        <title>IMA Genome-F 9: Draft genome sequence of Annulohypoxylon stygium, Aspergillus mulundensis, Berkeleyomyces basicola (syn. Thielaviopsis basicola), Ceratocystis smalleyi, two Cercospora beticola strains, Coleophoma cylindrospora, Fusarium fracticaudum, Phialophora cf. hyalina, and Morchella septimelata.</title>
        <authorList>
            <person name="Wingfield B.D."/>
            <person name="Bills G.F."/>
            <person name="Dong Y."/>
            <person name="Huang W."/>
            <person name="Nel W.J."/>
            <person name="Swalarsk-Parry B.S."/>
            <person name="Vaghefi N."/>
            <person name="Wilken P.M."/>
            <person name="An Z."/>
            <person name="de Beer Z.W."/>
            <person name="De Vos L."/>
            <person name="Chen L."/>
            <person name="Duong T.A."/>
            <person name="Gao Y."/>
            <person name="Hammerbacher A."/>
            <person name="Kikkert J.R."/>
            <person name="Li Y."/>
            <person name="Li H."/>
            <person name="Li K."/>
            <person name="Li Q."/>
            <person name="Liu X."/>
            <person name="Ma X."/>
            <person name="Naidoo K."/>
            <person name="Pethybridge S.J."/>
            <person name="Sun J."/>
            <person name="Steenkamp E.T."/>
            <person name="van der Nest M.A."/>
            <person name="van Wyk S."/>
            <person name="Wingfield M.J."/>
            <person name="Xiong C."/>
            <person name="Yue Q."/>
            <person name="Zhang X."/>
        </authorList>
    </citation>
    <scope>NUCLEOTIDE SEQUENCE [LARGE SCALE GENOMIC DNA]</scope>
    <source>
        <strain evidence="3 4">BP 5553</strain>
    </source>
</reference>
<gene>
    <name evidence="3" type="ORF">BP5553_03656</name>
</gene>
<feature type="region of interest" description="Disordered" evidence="2">
    <location>
        <begin position="1"/>
        <end position="186"/>
    </location>
</feature>
<feature type="compositionally biased region" description="Acidic residues" evidence="2">
    <location>
        <begin position="434"/>
        <end position="450"/>
    </location>
</feature>
<dbReference type="AlphaFoldDB" id="A0A370TUW6"/>
<comment type="caution">
    <text evidence="3">The sequence shown here is derived from an EMBL/GenBank/DDBJ whole genome shotgun (WGS) entry which is preliminary data.</text>
</comment>
<feature type="coiled-coil region" evidence="1">
    <location>
        <begin position="518"/>
        <end position="545"/>
    </location>
</feature>
<protein>
    <submittedName>
        <fullName evidence="3">Uncharacterized protein</fullName>
    </submittedName>
</protein>